<dbReference type="Gene3D" id="3.10.450.160">
    <property type="entry name" value="inner membrane protein cigr"/>
    <property type="match status" value="1"/>
</dbReference>
<keyword evidence="4" id="KW-1185">Reference proteome</keyword>
<feature type="signal peptide" evidence="2">
    <location>
        <begin position="1"/>
        <end position="20"/>
    </location>
</feature>
<dbReference type="AlphaFoldDB" id="A0A4R3JGU5"/>
<feature type="chain" id="PRO_5020868369" description="RcnB family protein" evidence="2">
    <location>
        <begin position="21"/>
        <end position="210"/>
    </location>
</feature>
<protein>
    <recommendedName>
        <fullName evidence="5">RcnB family protein</fullName>
    </recommendedName>
</protein>
<dbReference type="RefSeq" id="WP_132937865.1">
    <property type="nucleotide sequence ID" value="NZ_CP119676.1"/>
</dbReference>
<organism evidence="3 4">
    <name type="scientific">Varunaivibrio sulfuroxidans</name>
    <dbReference type="NCBI Taxonomy" id="1773489"/>
    <lineage>
        <taxon>Bacteria</taxon>
        <taxon>Pseudomonadati</taxon>
        <taxon>Pseudomonadota</taxon>
        <taxon>Alphaproteobacteria</taxon>
        <taxon>Rhodospirillales</taxon>
        <taxon>Magnetovibrionaceae</taxon>
        <taxon>Varunaivibrio</taxon>
    </lineage>
</organism>
<evidence type="ECO:0000256" key="1">
    <source>
        <dbReference type="SAM" id="MobiDB-lite"/>
    </source>
</evidence>
<gene>
    <name evidence="3" type="ORF">EDD55_101491</name>
</gene>
<proteinExistence type="predicted"/>
<feature type="compositionally biased region" description="Basic and acidic residues" evidence="1">
    <location>
        <begin position="107"/>
        <end position="116"/>
    </location>
</feature>
<evidence type="ECO:0000313" key="3">
    <source>
        <dbReference type="EMBL" id="TCS65157.1"/>
    </source>
</evidence>
<evidence type="ECO:0008006" key="5">
    <source>
        <dbReference type="Google" id="ProtNLM"/>
    </source>
</evidence>
<evidence type="ECO:0000313" key="4">
    <source>
        <dbReference type="Proteomes" id="UP000295304"/>
    </source>
</evidence>
<dbReference type="EMBL" id="SLZW01000001">
    <property type="protein sequence ID" value="TCS65157.1"/>
    <property type="molecule type" value="Genomic_DNA"/>
</dbReference>
<reference evidence="3 4" key="1">
    <citation type="submission" date="2019-03" db="EMBL/GenBank/DDBJ databases">
        <title>Genomic Encyclopedia of Type Strains, Phase IV (KMG-IV): sequencing the most valuable type-strain genomes for metagenomic binning, comparative biology and taxonomic classification.</title>
        <authorList>
            <person name="Goeker M."/>
        </authorList>
    </citation>
    <scope>NUCLEOTIDE SEQUENCE [LARGE SCALE GENOMIC DNA]</scope>
    <source>
        <strain evidence="3 4">DSM 101688</strain>
    </source>
</reference>
<accession>A0A4R3JGU5</accession>
<keyword evidence="2" id="KW-0732">Signal</keyword>
<evidence type="ECO:0000256" key="2">
    <source>
        <dbReference type="SAM" id="SignalP"/>
    </source>
</evidence>
<feature type="compositionally biased region" description="Basic and acidic residues" evidence="1">
    <location>
        <begin position="42"/>
        <end position="99"/>
    </location>
</feature>
<comment type="caution">
    <text evidence="3">The sequence shown here is derived from an EMBL/GenBank/DDBJ whole genome shotgun (WGS) entry which is preliminary data.</text>
</comment>
<dbReference type="Proteomes" id="UP000295304">
    <property type="component" value="Unassembled WGS sequence"/>
</dbReference>
<name>A0A4R3JGU5_9PROT</name>
<sequence>MLKRIAAAAAFAMLPALAQAQSVSDIAGDVFTQVEQRVIRDYFRNKARQAEDASVRTKDRRDEMTRGDDEEGDRHDAEEKKSDGEHDKFERAKGKEKKEKYRKHKGESRDQGESGKHAKGRGPNRGKGFPPGLAKREELPPGLQGQLEKNGTLPPGLARRDLPEDLRRRLPEAGADKERVVVGNDVVLVEKATGVILDILKDVVAGKSGR</sequence>
<feature type="region of interest" description="Disordered" evidence="1">
    <location>
        <begin position="42"/>
        <end position="165"/>
    </location>
</feature>
<dbReference type="OrthoDB" id="7358499at2"/>